<reference evidence="1" key="1">
    <citation type="submission" date="2020-03" db="EMBL/GenBank/DDBJ databases">
        <title>The deep terrestrial virosphere.</title>
        <authorList>
            <person name="Holmfeldt K."/>
            <person name="Nilsson E."/>
            <person name="Simone D."/>
            <person name="Lopez-Fernandez M."/>
            <person name="Wu X."/>
            <person name="de Brujin I."/>
            <person name="Lundin D."/>
            <person name="Andersson A."/>
            <person name="Bertilsson S."/>
            <person name="Dopson M."/>
        </authorList>
    </citation>
    <scope>NUCLEOTIDE SEQUENCE</scope>
    <source>
        <strain evidence="2">MM415A01848</strain>
        <strain evidence="1">MM415B00170</strain>
    </source>
</reference>
<dbReference type="EMBL" id="MT142151">
    <property type="protein sequence ID" value="QJA75250.1"/>
    <property type="molecule type" value="Genomic_DNA"/>
</dbReference>
<evidence type="ECO:0000313" key="2">
    <source>
        <dbReference type="EMBL" id="QJA75250.1"/>
    </source>
</evidence>
<evidence type="ECO:0000313" key="1">
    <source>
        <dbReference type="EMBL" id="QJA67751.1"/>
    </source>
</evidence>
<gene>
    <name evidence="2" type="ORF">MM415A01848_0003</name>
    <name evidence="1" type="ORF">MM415B00170_0060</name>
</gene>
<organism evidence="1">
    <name type="scientific">viral metagenome</name>
    <dbReference type="NCBI Taxonomy" id="1070528"/>
    <lineage>
        <taxon>unclassified sequences</taxon>
        <taxon>metagenomes</taxon>
        <taxon>organismal metagenomes</taxon>
    </lineage>
</organism>
<proteinExistence type="predicted"/>
<name>A0A6M3JFG7_9ZZZZ</name>
<accession>A0A6M3JFG7</accession>
<protein>
    <submittedName>
        <fullName evidence="1">Uncharacterized protein</fullName>
    </submittedName>
</protein>
<dbReference type="AlphaFoldDB" id="A0A6M3JFG7"/>
<sequence>MTTIMRKIIIVTVFIVLAFCVGYVYGHIQGKDDGTRQMARHILNPKFRTQAFDQIVKEETN</sequence>
<dbReference type="EMBL" id="MT141575">
    <property type="protein sequence ID" value="QJA67751.1"/>
    <property type="molecule type" value="Genomic_DNA"/>
</dbReference>